<gene>
    <name evidence="1" type="ORF">BN000_03281</name>
</gene>
<evidence type="ECO:0000313" key="1">
    <source>
        <dbReference type="EMBL" id="CRK83317.1"/>
    </source>
</evidence>
<name>A0A0U1NZ97_9BACI</name>
<dbReference type="Proteomes" id="UP000199087">
    <property type="component" value="Unassembled WGS sequence"/>
</dbReference>
<reference evidence="2" key="1">
    <citation type="submission" date="2015-05" db="EMBL/GenBank/DDBJ databases">
        <authorList>
            <person name="Urmite Genomes"/>
        </authorList>
    </citation>
    <scope>NUCLEOTIDE SEQUENCE [LARGE SCALE GENOMIC DNA]</scope>
    <source>
        <strain evidence="2">LF1</strain>
    </source>
</reference>
<protein>
    <submittedName>
        <fullName evidence="1">Uncharacterized protein</fullName>
    </submittedName>
</protein>
<sequence>MSEIRAKVGLSMRKTLYSSFFIDAIQHKFFLKFFQSSTNGRYYRKMNERACFMYGQIVEDVVQH</sequence>
<dbReference type="AlphaFoldDB" id="A0A0U1NZ97"/>
<organism evidence="1 2">
    <name type="scientific">Neobacillus massiliamazoniensis</name>
    <dbReference type="NCBI Taxonomy" id="1499688"/>
    <lineage>
        <taxon>Bacteria</taxon>
        <taxon>Bacillati</taxon>
        <taxon>Bacillota</taxon>
        <taxon>Bacilli</taxon>
        <taxon>Bacillales</taxon>
        <taxon>Bacillaceae</taxon>
        <taxon>Neobacillus</taxon>
    </lineage>
</organism>
<proteinExistence type="predicted"/>
<keyword evidence="2" id="KW-1185">Reference proteome</keyword>
<dbReference type="EMBL" id="CVRB01000003">
    <property type="protein sequence ID" value="CRK83317.1"/>
    <property type="molecule type" value="Genomic_DNA"/>
</dbReference>
<dbReference type="STRING" id="1499688.BN000_03281"/>
<evidence type="ECO:0000313" key="2">
    <source>
        <dbReference type="Proteomes" id="UP000199087"/>
    </source>
</evidence>
<accession>A0A0U1NZ97</accession>